<keyword evidence="7 8" id="KW-0472">Membrane</keyword>
<dbReference type="SUPFAM" id="SSF161098">
    <property type="entry name" value="MetI-like"/>
    <property type="match status" value="1"/>
</dbReference>
<gene>
    <name evidence="10" type="ORF">AWB67_06027</name>
</gene>
<evidence type="ECO:0000256" key="3">
    <source>
        <dbReference type="ARBA" id="ARBA00022448"/>
    </source>
</evidence>
<keyword evidence="3 8" id="KW-0813">Transport</keyword>
<keyword evidence="5 8" id="KW-0812">Transmembrane</keyword>
<dbReference type="InterPro" id="IPR000515">
    <property type="entry name" value="MetI-like"/>
</dbReference>
<feature type="transmembrane region" description="Helical" evidence="8">
    <location>
        <begin position="192"/>
        <end position="218"/>
    </location>
</feature>
<dbReference type="InterPro" id="IPR035906">
    <property type="entry name" value="MetI-like_sf"/>
</dbReference>
<feature type="transmembrane region" description="Helical" evidence="8">
    <location>
        <begin position="90"/>
        <end position="115"/>
    </location>
</feature>
<evidence type="ECO:0000256" key="6">
    <source>
        <dbReference type="ARBA" id="ARBA00022989"/>
    </source>
</evidence>
<dbReference type="Proteomes" id="UP000054925">
    <property type="component" value="Unassembled WGS sequence"/>
</dbReference>
<dbReference type="Gene3D" id="1.10.3720.10">
    <property type="entry name" value="MetI-like"/>
    <property type="match status" value="1"/>
</dbReference>
<dbReference type="PANTHER" id="PTHR42929:SF5">
    <property type="entry name" value="ABC TRANSPORTER PERMEASE PROTEIN"/>
    <property type="match status" value="1"/>
</dbReference>
<dbReference type="EMBL" id="FCOL02000070">
    <property type="protein sequence ID" value="SAL82085.1"/>
    <property type="molecule type" value="Genomic_DNA"/>
</dbReference>
<feature type="domain" description="ABC transmembrane type-1" evidence="9">
    <location>
        <begin position="55"/>
        <end position="260"/>
    </location>
</feature>
<evidence type="ECO:0000256" key="4">
    <source>
        <dbReference type="ARBA" id="ARBA00022475"/>
    </source>
</evidence>
<reference evidence="10" key="1">
    <citation type="submission" date="2016-01" db="EMBL/GenBank/DDBJ databases">
        <authorList>
            <person name="Peeters C."/>
        </authorList>
    </citation>
    <scope>NUCLEOTIDE SEQUENCE [LARGE SCALE GENOMIC DNA]</scope>
    <source>
        <strain evidence="10">LMG 22937</strain>
    </source>
</reference>
<dbReference type="GO" id="GO:0055085">
    <property type="term" value="P:transmembrane transport"/>
    <property type="evidence" value="ECO:0007669"/>
    <property type="project" value="InterPro"/>
</dbReference>
<sequence length="272" mass="30048">MIKPSHVLMIPGVLLVFAFLLVPSLDTFHASVFNPEFSLHYFQELLVRPAYLDVLARTISVALVVAVLSAVVGFPIAYYISMQPSSRQVWLLYLFLIPMWMSALIRSYVWIVLIGREGVVNEMLKAMHFIDHPLRMMYTTGAVYVAMLQIMLPIQVFNSYSAMKDVDLDLIKAARVLGAKPRQAMRRVFLPLSIKGTSTGAAIVFMMSTGFFITPALVGGPKDIMLGNLIAFHIERMNSGFAAALGVALLISATIGVLVIKKTGDLLARRLA</sequence>
<keyword evidence="4" id="KW-1003">Cell membrane</keyword>
<accession>A0A158KM61</accession>
<evidence type="ECO:0000256" key="5">
    <source>
        <dbReference type="ARBA" id="ARBA00022692"/>
    </source>
</evidence>
<dbReference type="GO" id="GO:0005886">
    <property type="term" value="C:plasma membrane"/>
    <property type="evidence" value="ECO:0007669"/>
    <property type="project" value="UniProtKB-SubCell"/>
</dbReference>
<evidence type="ECO:0000259" key="9">
    <source>
        <dbReference type="PROSITE" id="PS50928"/>
    </source>
</evidence>
<evidence type="ECO:0000256" key="2">
    <source>
        <dbReference type="ARBA" id="ARBA00007069"/>
    </source>
</evidence>
<evidence type="ECO:0000256" key="8">
    <source>
        <dbReference type="RuleBase" id="RU363032"/>
    </source>
</evidence>
<organism evidence="10 11">
    <name type="scientific">Caballeronia terrestris</name>
    <dbReference type="NCBI Taxonomy" id="1226301"/>
    <lineage>
        <taxon>Bacteria</taxon>
        <taxon>Pseudomonadati</taxon>
        <taxon>Pseudomonadota</taxon>
        <taxon>Betaproteobacteria</taxon>
        <taxon>Burkholderiales</taxon>
        <taxon>Burkholderiaceae</taxon>
        <taxon>Caballeronia</taxon>
    </lineage>
</organism>
<evidence type="ECO:0000313" key="10">
    <source>
        <dbReference type="EMBL" id="SAL82085.1"/>
    </source>
</evidence>
<dbReference type="CDD" id="cd06261">
    <property type="entry name" value="TM_PBP2"/>
    <property type="match status" value="1"/>
</dbReference>
<protein>
    <submittedName>
        <fullName evidence="10">Binding-protein-dependent transport system inner membrane protein</fullName>
    </submittedName>
</protein>
<evidence type="ECO:0000313" key="11">
    <source>
        <dbReference type="Proteomes" id="UP000054925"/>
    </source>
</evidence>
<proteinExistence type="inferred from homology"/>
<comment type="subcellular location">
    <subcellularLocation>
        <location evidence="1 8">Cell membrane</location>
        <topology evidence="1 8">Multi-pass membrane protein</topology>
    </subcellularLocation>
</comment>
<name>A0A158KM61_9BURK</name>
<feature type="transmembrane region" description="Helical" evidence="8">
    <location>
        <begin position="54"/>
        <end position="78"/>
    </location>
</feature>
<keyword evidence="11" id="KW-1185">Reference proteome</keyword>
<evidence type="ECO:0000256" key="7">
    <source>
        <dbReference type="ARBA" id="ARBA00023136"/>
    </source>
</evidence>
<feature type="transmembrane region" description="Helical" evidence="8">
    <location>
        <begin position="135"/>
        <end position="154"/>
    </location>
</feature>
<dbReference type="RefSeq" id="WP_087659759.1">
    <property type="nucleotide sequence ID" value="NZ_FCOL02000070.1"/>
</dbReference>
<feature type="transmembrane region" description="Helical" evidence="8">
    <location>
        <begin position="238"/>
        <end position="260"/>
    </location>
</feature>
<dbReference type="PANTHER" id="PTHR42929">
    <property type="entry name" value="INNER MEMBRANE ABC TRANSPORTER PERMEASE PROTEIN YDCU-RELATED-RELATED"/>
    <property type="match status" value="1"/>
</dbReference>
<keyword evidence="6 8" id="KW-1133">Transmembrane helix</keyword>
<dbReference type="OrthoDB" id="9808619at2"/>
<dbReference type="PROSITE" id="PS50928">
    <property type="entry name" value="ABC_TM1"/>
    <property type="match status" value="1"/>
</dbReference>
<evidence type="ECO:0000256" key="1">
    <source>
        <dbReference type="ARBA" id="ARBA00004651"/>
    </source>
</evidence>
<dbReference type="Pfam" id="PF00528">
    <property type="entry name" value="BPD_transp_1"/>
    <property type="match status" value="1"/>
</dbReference>
<comment type="caution">
    <text evidence="10">The sequence shown here is derived from an EMBL/GenBank/DDBJ whole genome shotgun (WGS) entry which is preliminary data.</text>
</comment>
<dbReference type="AlphaFoldDB" id="A0A158KM61"/>
<comment type="similarity">
    <text evidence="2">Belongs to the binding-protein-dependent transport system permease family. CysTW subfamily.</text>
</comment>